<organism evidence="13 14">
    <name type="scientific">Viridothelium virens</name>
    <name type="common">Speckled blister lichen</name>
    <name type="synonym">Trypethelium virens</name>
    <dbReference type="NCBI Taxonomy" id="1048519"/>
    <lineage>
        <taxon>Eukaryota</taxon>
        <taxon>Fungi</taxon>
        <taxon>Dikarya</taxon>
        <taxon>Ascomycota</taxon>
        <taxon>Pezizomycotina</taxon>
        <taxon>Dothideomycetes</taxon>
        <taxon>Dothideomycetes incertae sedis</taxon>
        <taxon>Trypetheliales</taxon>
        <taxon>Trypetheliaceae</taxon>
        <taxon>Viridothelium</taxon>
    </lineage>
</organism>
<comment type="catalytic activity">
    <reaction evidence="8 9">
        <text>adenosine(37) in tRNA + dimethylallyl diphosphate = N(6)-dimethylallyladenosine(37) in tRNA + diphosphate</text>
        <dbReference type="Rhea" id="RHEA:26482"/>
        <dbReference type="Rhea" id="RHEA-COMP:10162"/>
        <dbReference type="Rhea" id="RHEA-COMP:10375"/>
        <dbReference type="ChEBI" id="CHEBI:33019"/>
        <dbReference type="ChEBI" id="CHEBI:57623"/>
        <dbReference type="ChEBI" id="CHEBI:74411"/>
        <dbReference type="ChEBI" id="CHEBI:74415"/>
        <dbReference type="EC" id="2.5.1.75"/>
    </reaction>
</comment>
<evidence type="ECO:0000313" key="13">
    <source>
        <dbReference type="EMBL" id="KAF2233321.1"/>
    </source>
</evidence>
<feature type="compositionally biased region" description="Polar residues" evidence="11">
    <location>
        <begin position="206"/>
        <end position="219"/>
    </location>
</feature>
<dbReference type="EC" id="2.5.1.75" evidence="8 9"/>
<evidence type="ECO:0000256" key="10">
    <source>
        <dbReference type="RuleBase" id="RU003785"/>
    </source>
</evidence>
<sequence length="459" mass="52151">MLLARAAAAHKAMFCRPRQYPLIVVVGATGTGKSQLAVELAKRFDGEIINGDAMQLYRGLPIITNKISAEEQQSIPHHLLGQIGLDEEPWVVSKFAQNVCATIAEIRSRNRLPILVGGTHYYTQSLLFKDSTVVARPNVSEDSASHSDIREEHPILNAETATILEKLRQVDPVMADRWHPNDRRKIQRSLEIWYQTGIPASRIYQEQAQQRSGGQNSKVQGEDAPGPTSLRFPTLLLWVHAESEVLRDRLDRRVEKMMQDGLLVEVNSLESYRRSQEAAGVTVDRTRGIWQCIGYKQFVPFLEAQDGHRSLEIVEKLKAEAVEQTQAANRQYAKRQIRWIRIKLLHALRFVGAEKYLYLLDGTNPDAWQTAVYDQAVKLTGRFLDGSPEMPSPSELSVAAREMLQPKREYDMSNRPDLWQRRTCEVCNVTSVTESDWTQHVKSKGHRRAVKNRLQLDAG</sequence>
<keyword evidence="8" id="KW-0963">Cytoplasm</keyword>
<dbReference type="Gene3D" id="1.10.20.140">
    <property type="match status" value="1"/>
</dbReference>
<evidence type="ECO:0000256" key="9">
    <source>
        <dbReference type="RuleBase" id="RU003783"/>
    </source>
</evidence>
<dbReference type="Proteomes" id="UP000800092">
    <property type="component" value="Unassembled WGS sequence"/>
</dbReference>
<evidence type="ECO:0000256" key="4">
    <source>
        <dbReference type="ARBA" id="ARBA00022741"/>
    </source>
</evidence>
<dbReference type="GO" id="GO:0005739">
    <property type="term" value="C:mitochondrion"/>
    <property type="evidence" value="ECO:0007669"/>
    <property type="project" value="TreeGrafter"/>
</dbReference>
<dbReference type="AlphaFoldDB" id="A0A6A6H641"/>
<dbReference type="SUPFAM" id="SSF57667">
    <property type="entry name" value="beta-beta-alpha zinc fingers"/>
    <property type="match status" value="1"/>
</dbReference>
<evidence type="ECO:0000313" key="14">
    <source>
        <dbReference type="Proteomes" id="UP000800092"/>
    </source>
</evidence>
<keyword evidence="14" id="KW-1185">Reference proteome</keyword>
<dbReference type="GO" id="GO:0008270">
    <property type="term" value="F:zinc ion binding"/>
    <property type="evidence" value="ECO:0007669"/>
    <property type="project" value="UniProtKB-KW"/>
</dbReference>
<dbReference type="Gene3D" id="3.40.50.300">
    <property type="entry name" value="P-loop containing nucleotide triphosphate hydrolases"/>
    <property type="match status" value="1"/>
</dbReference>
<dbReference type="InterPro" id="IPR039657">
    <property type="entry name" value="Dimethylallyltransferase"/>
</dbReference>
<keyword evidence="7 8" id="KW-0067">ATP-binding</keyword>
<keyword evidence="8 9" id="KW-0819">tRNA processing</keyword>
<feature type="domain" description="Zinc finger double-stranded RNA binding" evidence="12">
    <location>
        <begin position="424"/>
        <end position="447"/>
    </location>
</feature>
<evidence type="ECO:0000256" key="6">
    <source>
        <dbReference type="ARBA" id="ARBA00022833"/>
    </source>
</evidence>
<gene>
    <name evidence="13" type="ORF">EV356DRAFT_503637</name>
</gene>
<dbReference type="HAMAP" id="MF_00185">
    <property type="entry name" value="IPP_trans"/>
    <property type="match status" value="1"/>
</dbReference>
<dbReference type="GO" id="GO:0052381">
    <property type="term" value="F:tRNA dimethylallyltransferase activity"/>
    <property type="evidence" value="ECO:0007669"/>
    <property type="project" value="UniProtKB-UniRule"/>
</dbReference>
<reference evidence="13" key="1">
    <citation type="journal article" date="2020" name="Stud. Mycol.">
        <title>101 Dothideomycetes genomes: a test case for predicting lifestyles and emergence of pathogens.</title>
        <authorList>
            <person name="Haridas S."/>
            <person name="Albert R."/>
            <person name="Binder M."/>
            <person name="Bloem J."/>
            <person name="Labutti K."/>
            <person name="Salamov A."/>
            <person name="Andreopoulos B."/>
            <person name="Baker S."/>
            <person name="Barry K."/>
            <person name="Bills G."/>
            <person name="Bluhm B."/>
            <person name="Cannon C."/>
            <person name="Castanera R."/>
            <person name="Culley D."/>
            <person name="Daum C."/>
            <person name="Ezra D."/>
            <person name="Gonzalez J."/>
            <person name="Henrissat B."/>
            <person name="Kuo A."/>
            <person name="Liang C."/>
            <person name="Lipzen A."/>
            <person name="Lutzoni F."/>
            <person name="Magnuson J."/>
            <person name="Mondo S."/>
            <person name="Nolan M."/>
            <person name="Ohm R."/>
            <person name="Pangilinan J."/>
            <person name="Park H.-J."/>
            <person name="Ramirez L."/>
            <person name="Alfaro M."/>
            <person name="Sun H."/>
            <person name="Tritt A."/>
            <person name="Yoshinaga Y."/>
            <person name="Zwiers L.-H."/>
            <person name="Turgeon B."/>
            <person name="Goodwin S."/>
            <person name="Spatafora J."/>
            <person name="Crous P."/>
            <person name="Grigoriev I."/>
        </authorList>
    </citation>
    <scope>NUCLEOTIDE SEQUENCE</scope>
    <source>
        <strain evidence="13">Tuck. ex Michener</strain>
    </source>
</reference>
<protein>
    <recommendedName>
        <fullName evidence="8 9">tRNA dimethylallyltransferase</fullName>
        <ecNumber evidence="8 9">2.5.1.75</ecNumber>
    </recommendedName>
</protein>
<dbReference type="PIRSF" id="PIRSF039110">
    <property type="entry name" value="IPP_transferase"/>
    <property type="match status" value="1"/>
</dbReference>
<dbReference type="PANTHER" id="PTHR11088:SF89">
    <property type="entry name" value="TRNA DIMETHYLALLYLTRANSFERASE"/>
    <property type="match status" value="1"/>
</dbReference>
<keyword evidence="6" id="KW-0862">Zinc</keyword>
<comment type="function">
    <text evidence="8">Catalyzes the transfer of a dimethylallyl group onto the adenine at position 37.</text>
</comment>
<evidence type="ECO:0000259" key="12">
    <source>
        <dbReference type="Pfam" id="PF12171"/>
    </source>
</evidence>
<evidence type="ECO:0000256" key="5">
    <source>
        <dbReference type="ARBA" id="ARBA00022771"/>
    </source>
</evidence>
<dbReference type="GO" id="GO:0006400">
    <property type="term" value="P:tRNA modification"/>
    <property type="evidence" value="ECO:0007669"/>
    <property type="project" value="TreeGrafter"/>
</dbReference>
<dbReference type="Gene3D" id="3.30.160.60">
    <property type="entry name" value="Classic Zinc Finger"/>
    <property type="match status" value="1"/>
</dbReference>
<dbReference type="GO" id="GO:0005524">
    <property type="term" value="F:ATP binding"/>
    <property type="evidence" value="ECO:0007669"/>
    <property type="project" value="UniProtKB-UniRule"/>
</dbReference>
<keyword evidence="4 8" id="KW-0547">Nucleotide-binding</keyword>
<keyword evidence="2 8" id="KW-0808">Transferase</keyword>
<dbReference type="EMBL" id="ML991807">
    <property type="protein sequence ID" value="KAF2233321.1"/>
    <property type="molecule type" value="Genomic_DNA"/>
</dbReference>
<dbReference type="InterPro" id="IPR022755">
    <property type="entry name" value="Znf_C2H2_jaz"/>
</dbReference>
<dbReference type="InterPro" id="IPR027417">
    <property type="entry name" value="P-loop_NTPase"/>
</dbReference>
<evidence type="ECO:0000256" key="2">
    <source>
        <dbReference type="ARBA" id="ARBA00022679"/>
    </source>
</evidence>
<evidence type="ECO:0000256" key="7">
    <source>
        <dbReference type="ARBA" id="ARBA00022840"/>
    </source>
</evidence>
<dbReference type="NCBIfam" id="TIGR00174">
    <property type="entry name" value="miaA"/>
    <property type="match status" value="1"/>
</dbReference>
<feature type="region of interest" description="Disordered" evidence="11">
    <location>
        <begin position="206"/>
        <end position="227"/>
    </location>
</feature>
<dbReference type="InterPro" id="IPR018022">
    <property type="entry name" value="IPT"/>
</dbReference>
<keyword evidence="3" id="KW-0479">Metal-binding</keyword>
<dbReference type="PANTHER" id="PTHR11088">
    <property type="entry name" value="TRNA DIMETHYLALLYLTRANSFERASE"/>
    <property type="match status" value="1"/>
</dbReference>
<evidence type="ECO:0000256" key="8">
    <source>
        <dbReference type="PIRNR" id="PIRNR039110"/>
    </source>
</evidence>
<dbReference type="SUPFAM" id="SSF52540">
    <property type="entry name" value="P-loop containing nucleoside triphosphate hydrolases"/>
    <property type="match status" value="2"/>
</dbReference>
<evidence type="ECO:0000256" key="3">
    <source>
        <dbReference type="ARBA" id="ARBA00022723"/>
    </source>
</evidence>
<accession>A0A6A6H641</accession>
<keyword evidence="5" id="KW-0863">Zinc-finger</keyword>
<evidence type="ECO:0000256" key="1">
    <source>
        <dbReference type="ARBA" id="ARBA00005842"/>
    </source>
</evidence>
<dbReference type="InterPro" id="IPR036236">
    <property type="entry name" value="Znf_C2H2_sf"/>
</dbReference>
<evidence type="ECO:0000256" key="11">
    <source>
        <dbReference type="SAM" id="MobiDB-lite"/>
    </source>
</evidence>
<dbReference type="InterPro" id="IPR030666">
    <property type="entry name" value="IPP_transferase_euk"/>
</dbReference>
<dbReference type="OrthoDB" id="775260at2759"/>
<dbReference type="Pfam" id="PF01715">
    <property type="entry name" value="IPPT"/>
    <property type="match status" value="1"/>
</dbReference>
<proteinExistence type="inferred from homology"/>
<comment type="similarity">
    <text evidence="1 8 10">Belongs to the IPP transferase family.</text>
</comment>
<name>A0A6A6H641_VIRVR</name>
<dbReference type="Pfam" id="PF12171">
    <property type="entry name" value="zf-C2H2_jaz"/>
    <property type="match status" value="1"/>
</dbReference>